<dbReference type="AlphaFoldDB" id="A0A7Z0D3N9"/>
<reference evidence="2 3" key="1">
    <citation type="submission" date="2020-07" db="EMBL/GenBank/DDBJ databases">
        <title>Sequencing the genomes of 1000 actinobacteria strains.</title>
        <authorList>
            <person name="Klenk H.-P."/>
        </authorList>
    </citation>
    <scope>NUCLEOTIDE SEQUENCE [LARGE SCALE GENOMIC DNA]</scope>
    <source>
        <strain evidence="2 3">DSM 26341</strain>
    </source>
</reference>
<dbReference type="PANTHER" id="PTHR11552">
    <property type="entry name" value="GLUCOSE-METHANOL-CHOLINE GMC OXIDOREDUCTASE"/>
    <property type="match status" value="1"/>
</dbReference>
<comment type="similarity">
    <text evidence="1">Belongs to the GMC oxidoreductase family.</text>
</comment>
<dbReference type="GO" id="GO:0050660">
    <property type="term" value="F:flavin adenine dinucleotide binding"/>
    <property type="evidence" value="ECO:0007669"/>
    <property type="project" value="InterPro"/>
</dbReference>
<dbReference type="PANTHER" id="PTHR11552:SF147">
    <property type="entry name" value="CHOLINE DEHYDROGENASE, MITOCHONDRIAL"/>
    <property type="match status" value="1"/>
</dbReference>
<protein>
    <submittedName>
        <fullName evidence="2">Choline dehydrogenase-like flavoprotein</fullName>
    </submittedName>
</protein>
<dbReference type="GO" id="GO:0016491">
    <property type="term" value="F:oxidoreductase activity"/>
    <property type="evidence" value="ECO:0007669"/>
    <property type="project" value="TreeGrafter"/>
</dbReference>
<accession>A0A7Z0D3N9</accession>
<name>A0A7Z0D3N9_9MICO</name>
<dbReference type="EMBL" id="JACBZP010000001">
    <property type="protein sequence ID" value="NYI68245.1"/>
    <property type="molecule type" value="Genomic_DNA"/>
</dbReference>
<dbReference type="InterPro" id="IPR012132">
    <property type="entry name" value="GMC_OxRdtase"/>
</dbReference>
<dbReference type="Proteomes" id="UP000539111">
    <property type="component" value="Unassembled WGS sequence"/>
</dbReference>
<evidence type="ECO:0000313" key="2">
    <source>
        <dbReference type="EMBL" id="NYI68245.1"/>
    </source>
</evidence>
<dbReference type="InterPro" id="IPR036188">
    <property type="entry name" value="FAD/NAD-bd_sf"/>
</dbReference>
<dbReference type="Gene3D" id="3.50.50.60">
    <property type="entry name" value="FAD/NAD(P)-binding domain"/>
    <property type="match status" value="1"/>
</dbReference>
<evidence type="ECO:0000256" key="1">
    <source>
        <dbReference type="ARBA" id="ARBA00010790"/>
    </source>
</evidence>
<gene>
    <name evidence="2" type="ORF">BJY26_002551</name>
</gene>
<proteinExistence type="inferred from homology"/>
<keyword evidence="3" id="KW-1185">Reference proteome</keyword>
<organism evidence="2 3">
    <name type="scientific">Spelaeicoccus albus</name>
    <dbReference type="NCBI Taxonomy" id="1280376"/>
    <lineage>
        <taxon>Bacteria</taxon>
        <taxon>Bacillati</taxon>
        <taxon>Actinomycetota</taxon>
        <taxon>Actinomycetes</taxon>
        <taxon>Micrococcales</taxon>
        <taxon>Brevibacteriaceae</taxon>
        <taxon>Spelaeicoccus</taxon>
    </lineage>
</organism>
<sequence length="95" mass="9983">MSLSNLEIIISEPWSNLLTADRPAEVDVIVVGAGSAGSVVASRLSADESRQILVLESGPATPTWQSRTPGTAFDALNEETDPVLGPDCRHGIRGL</sequence>
<comment type="caution">
    <text evidence="2">The sequence shown here is derived from an EMBL/GenBank/DDBJ whole genome shotgun (WGS) entry which is preliminary data.</text>
</comment>
<evidence type="ECO:0000313" key="3">
    <source>
        <dbReference type="Proteomes" id="UP000539111"/>
    </source>
</evidence>
<dbReference type="SUPFAM" id="SSF51905">
    <property type="entry name" value="FAD/NAD(P)-binding domain"/>
    <property type="match status" value="1"/>
</dbReference>